<evidence type="ECO:0000313" key="2">
    <source>
        <dbReference type="Proteomes" id="UP000729290"/>
    </source>
</evidence>
<sequence>MGLAETDLYEPIRRFLEEEGYEVQAEVKDCDIAARKDGRLVVVELKRSFQLKLVYQAMERQRLTEYVYVAIPRPKKGQREKSWKDMLRLLKRLEVGLLTVALDSPLQSVEVVLEPSDSMVWKKKKKEAAVLREMDGRNVSANTGGATRKKIVTAYRERTLELCCILEGRTEVTYDQLRQLGLEEGQLAILRSNFYRWFRRISRGVYALSEEGEAALAEPAYGQVVAYYREKHQHKEEV</sequence>
<name>A0ABS2GAS8_9FIRM</name>
<protein>
    <submittedName>
        <fullName evidence="1">Uncharacterized protein</fullName>
    </submittedName>
</protein>
<reference evidence="1 2" key="1">
    <citation type="journal article" date="2021" name="Sci. Rep.">
        <title>The distribution of antibiotic resistance genes in chicken gut microbiota commensals.</title>
        <authorList>
            <person name="Juricova H."/>
            <person name="Matiasovicova J."/>
            <person name="Kubasova T."/>
            <person name="Cejkova D."/>
            <person name="Rychlik I."/>
        </authorList>
    </citation>
    <scope>NUCLEOTIDE SEQUENCE [LARGE SCALE GENOMIC DNA]</scope>
    <source>
        <strain evidence="1 2">An431b</strain>
    </source>
</reference>
<evidence type="ECO:0000313" key="1">
    <source>
        <dbReference type="EMBL" id="MBM6878579.1"/>
    </source>
</evidence>
<dbReference type="Proteomes" id="UP000729290">
    <property type="component" value="Unassembled WGS sequence"/>
</dbReference>
<comment type="caution">
    <text evidence="1">The sequence shown here is derived from an EMBL/GenBank/DDBJ whole genome shotgun (WGS) entry which is preliminary data.</text>
</comment>
<dbReference type="RefSeq" id="WP_205132911.1">
    <property type="nucleotide sequence ID" value="NZ_JACSNT010000003.1"/>
</dbReference>
<dbReference type="InterPro" id="IPR018679">
    <property type="entry name" value="DUF2161"/>
</dbReference>
<dbReference type="EMBL" id="JACSNV010000016">
    <property type="protein sequence ID" value="MBM6878579.1"/>
    <property type="molecule type" value="Genomic_DNA"/>
</dbReference>
<proteinExistence type="predicted"/>
<keyword evidence="2" id="KW-1185">Reference proteome</keyword>
<organism evidence="1 2">
    <name type="scientific">Anaerotignum lactatifermentans</name>
    <dbReference type="NCBI Taxonomy" id="160404"/>
    <lineage>
        <taxon>Bacteria</taxon>
        <taxon>Bacillati</taxon>
        <taxon>Bacillota</taxon>
        <taxon>Clostridia</taxon>
        <taxon>Lachnospirales</taxon>
        <taxon>Anaerotignaceae</taxon>
        <taxon>Anaerotignum</taxon>
    </lineage>
</organism>
<accession>A0ABS2GAS8</accession>
<gene>
    <name evidence="1" type="ORF">H9X83_10490</name>
</gene>
<dbReference type="Pfam" id="PF09929">
    <property type="entry name" value="DUF2161"/>
    <property type="match status" value="1"/>
</dbReference>